<accession>A0A8I0KN94</accession>
<evidence type="ECO:0000313" key="8">
    <source>
        <dbReference type="Proteomes" id="UP000659061"/>
    </source>
</evidence>
<protein>
    <submittedName>
        <fullName evidence="6">Ribose transport system substrate-binding protein</fullName>
    </submittedName>
    <submittedName>
        <fullName evidence="5">Sugar ABC transporter substrate-binding protein</fullName>
    </submittedName>
</protein>
<dbReference type="CDD" id="cd01536">
    <property type="entry name" value="PBP1_ABC_sugar_binding-like"/>
    <property type="match status" value="1"/>
</dbReference>
<sequence>MLKKRPVRMAVAALAATPLLLLAACSEDPGAASGSAADTAEYQAVAEKAMEPVTEFTGPTEGPAAQPGKKVVFLTCGFEAEGCNLPGKAAAEAGKALGWDVKVVDGKFDPRVYSRTIQEAIDDGADGIILDAVSASSVKGQVKAARDAGLVVGSYDSLNEVSESGVSYDVQASIEDQGKAMAAYMIWKTEGATNAYVLNSPEFNAPYAWTEVAQKEIESCSSCELVDSQDFTAGDAATRLPQLAVTAARKDPNLNVMIASYDAAMLAAIPSMKQAGILDQVKVGTFNGVSPALDLIRKGDLAASVGGAMEWGTWAAMDNMNRMLAGEEAVEQNVPIRLITAENIDSIEPGGPWTGDIDYAAEYQKIWDAK</sequence>
<evidence type="ECO:0000313" key="7">
    <source>
        <dbReference type="Proteomes" id="UP000587211"/>
    </source>
</evidence>
<dbReference type="InterPro" id="IPR050555">
    <property type="entry name" value="Bact_Solute-Bind_Prot2"/>
</dbReference>
<dbReference type="Gene3D" id="3.40.50.2300">
    <property type="match status" value="2"/>
</dbReference>
<dbReference type="Proteomes" id="UP000659061">
    <property type="component" value="Unassembled WGS sequence"/>
</dbReference>
<evidence type="ECO:0000313" key="5">
    <source>
        <dbReference type="EMBL" id="MBD1272003.1"/>
    </source>
</evidence>
<comment type="similarity">
    <text evidence="2">Belongs to the bacterial solute-binding protein 2 family.</text>
</comment>
<reference evidence="5" key="2">
    <citation type="submission" date="2020-09" db="EMBL/GenBank/DDBJ databases">
        <title>Novel species in genus Aeromicrobium.</title>
        <authorList>
            <person name="Zhang G."/>
        </authorList>
    </citation>
    <scope>NUCLEOTIDE SEQUENCE</scope>
    <source>
        <strain evidence="5">SSW1-57</strain>
    </source>
</reference>
<dbReference type="PROSITE" id="PS51257">
    <property type="entry name" value="PROKAR_LIPOPROTEIN"/>
    <property type="match status" value="1"/>
</dbReference>
<dbReference type="EMBL" id="JACWMT010000004">
    <property type="protein sequence ID" value="MBD1272003.1"/>
    <property type="molecule type" value="Genomic_DNA"/>
</dbReference>
<dbReference type="GO" id="GO:0030288">
    <property type="term" value="C:outer membrane-bounded periplasmic space"/>
    <property type="evidence" value="ECO:0007669"/>
    <property type="project" value="TreeGrafter"/>
</dbReference>
<name>A0A8I0KN94_9ACTN</name>
<organism evidence="5 8">
    <name type="scientific">Aeromicrobium tamlense</name>
    <dbReference type="NCBI Taxonomy" id="375541"/>
    <lineage>
        <taxon>Bacteria</taxon>
        <taxon>Bacillati</taxon>
        <taxon>Actinomycetota</taxon>
        <taxon>Actinomycetes</taxon>
        <taxon>Propionibacteriales</taxon>
        <taxon>Nocardioidaceae</taxon>
        <taxon>Aeromicrobium</taxon>
    </lineage>
</organism>
<feature type="chain" id="PRO_5039501541" evidence="3">
    <location>
        <begin position="24"/>
        <end position="370"/>
    </location>
</feature>
<dbReference type="PANTHER" id="PTHR30036">
    <property type="entry name" value="D-XYLOSE-BINDING PERIPLASMIC PROTEIN"/>
    <property type="match status" value="1"/>
</dbReference>
<feature type="signal peptide" evidence="3">
    <location>
        <begin position="1"/>
        <end position="23"/>
    </location>
</feature>
<evidence type="ECO:0000313" key="6">
    <source>
        <dbReference type="EMBL" id="NYI38805.1"/>
    </source>
</evidence>
<evidence type="ECO:0000256" key="1">
    <source>
        <dbReference type="ARBA" id="ARBA00004196"/>
    </source>
</evidence>
<dbReference type="Pfam" id="PF13407">
    <property type="entry name" value="Peripla_BP_4"/>
    <property type="match status" value="1"/>
</dbReference>
<evidence type="ECO:0000259" key="4">
    <source>
        <dbReference type="Pfam" id="PF13407"/>
    </source>
</evidence>
<keyword evidence="3" id="KW-0732">Signal</keyword>
<evidence type="ECO:0000256" key="3">
    <source>
        <dbReference type="SAM" id="SignalP"/>
    </source>
</evidence>
<dbReference type="AlphaFoldDB" id="A0A8I0KN94"/>
<dbReference type="PANTHER" id="PTHR30036:SF7">
    <property type="entry name" value="ABC TRANSPORTER PERIPLASMIC-BINDING PROTEIN YPHF"/>
    <property type="match status" value="1"/>
</dbReference>
<dbReference type="InterPro" id="IPR025997">
    <property type="entry name" value="SBP_2_dom"/>
</dbReference>
<comment type="subcellular location">
    <subcellularLocation>
        <location evidence="1">Cell envelope</location>
    </subcellularLocation>
</comment>
<gene>
    <name evidence="6" type="ORF">BJ975_002180</name>
    <name evidence="5" type="ORF">IDH50_17290</name>
</gene>
<evidence type="ECO:0000256" key="2">
    <source>
        <dbReference type="ARBA" id="ARBA00007639"/>
    </source>
</evidence>
<proteinExistence type="inferred from homology"/>
<dbReference type="EMBL" id="JACBZN010000001">
    <property type="protein sequence ID" value="NYI38805.1"/>
    <property type="molecule type" value="Genomic_DNA"/>
</dbReference>
<dbReference type="GO" id="GO:0030246">
    <property type="term" value="F:carbohydrate binding"/>
    <property type="evidence" value="ECO:0007669"/>
    <property type="project" value="TreeGrafter"/>
</dbReference>
<reference evidence="6 7" key="1">
    <citation type="submission" date="2020-07" db="EMBL/GenBank/DDBJ databases">
        <title>Sequencing the genomes of 1000 actinobacteria strains.</title>
        <authorList>
            <person name="Klenk H.-P."/>
        </authorList>
    </citation>
    <scope>NUCLEOTIDE SEQUENCE [LARGE SCALE GENOMIC DNA]</scope>
    <source>
        <strain evidence="6 7">DSM 19087</strain>
    </source>
</reference>
<dbReference type="RefSeq" id="WP_179425846.1">
    <property type="nucleotide sequence ID" value="NZ_BAAAMP010000002.1"/>
</dbReference>
<comment type="caution">
    <text evidence="5">The sequence shown here is derived from an EMBL/GenBank/DDBJ whole genome shotgun (WGS) entry which is preliminary data.</text>
</comment>
<dbReference type="SUPFAM" id="SSF53822">
    <property type="entry name" value="Periplasmic binding protein-like I"/>
    <property type="match status" value="1"/>
</dbReference>
<keyword evidence="7" id="KW-1185">Reference proteome</keyword>
<dbReference type="InterPro" id="IPR028082">
    <property type="entry name" value="Peripla_BP_I"/>
</dbReference>
<feature type="domain" description="Periplasmic binding protein" evidence="4">
    <location>
        <begin position="85"/>
        <end position="328"/>
    </location>
</feature>
<dbReference type="Proteomes" id="UP000587211">
    <property type="component" value="Unassembled WGS sequence"/>
</dbReference>